<dbReference type="CDD" id="cd00198">
    <property type="entry name" value="vWFA"/>
    <property type="match status" value="1"/>
</dbReference>
<keyword evidence="1" id="KW-0812">Transmembrane</keyword>
<keyword evidence="5" id="KW-1185">Reference proteome</keyword>
<evidence type="ECO:0000256" key="1">
    <source>
        <dbReference type="SAM" id="Phobius"/>
    </source>
</evidence>
<feature type="domain" description="VWFA" evidence="3">
    <location>
        <begin position="326"/>
        <end position="496"/>
    </location>
</feature>
<feature type="signal peptide" evidence="2">
    <location>
        <begin position="1"/>
        <end position="21"/>
    </location>
</feature>
<keyword evidence="1" id="KW-0472">Membrane</keyword>
<protein>
    <recommendedName>
        <fullName evidence="3">VWFA domain-containing protein</fullName>
    </recommendedName>
</protein>
<dbReference type="InterPro" id="IPR036465">
    <property type="entry name" value="vWFA_dom_sf"/>
</dbReference>
<dbReference type="Gene3D" id="3.40.50.410">
    <property type="entry name" value="von Willebrand factor, type A domain"/>
    <property type="match status" value="1"/>
</dbReference>
<dbReference type="Pfam" id="PF08434">
    <property type="entry name" value="CLCA"/>
    <property type="match status" value="1"/>
</dbReference>
<feature type="transmembrane region" description="Helical" evidence="1">
    <location>
        <begin position="942"/>
        <end position="964"/>
    </location>
</feature>
<reference evidence="4 5" key="1">
    <citation type="submission" date="2024-01" db="EMBL/GenBank/DDBJ databases">
        <title>The genome of the rayed Mediterranean limpet Patella caerulea (Linnaeus, 1758).</title>
        <authorList>
            <person name="Anh-Thu Weber A."/>
            <person name="Halstead-Nussloch G."/>
        </authorList>
    </citation>
    <scope>NUCLEOTIDE SEQUENCE [LARGE SCALE GENOMIC DNA]</scope>
    <source>
        <strain evidence="4">AATW-2023a</strain>
        <tissue evidence="4">Whole specimen</tissue>
    </source>
</reference>
<gene>
    <name evidence="4" type="ORF">SNE40_020083</name>
</gene>
<dbReference type="EMBL" id="JAZGQO010000015">
    <property type="protein sequence ID" value="KAK6168930.1"/>
    <property type="molecule type" value="Genomic_DNA"/>
</dbReference>
<proteinExistence type="predicted"/>
<keyword evidence="2" id="KW-0732">Signal</keyword>
<name>A0AAN8IY72_PATCE</name>
<comment type="caution">
    <text evidence="4">The sequence shown here is derived from an EMBL/GenBank/DDBJ whole genome shotgun (WGS) entry which is preliminary data.</text>
</comment>
<dbReference type="PROSITE" id="PS50234">
    <property type="entry name" value="VWFA"/>
    <property type="match status" value="1"/>
</dbReference>
<dbReference type="Pfam" id="PF00092">
    <property type="entry name" value="VWA"/>
    <property type="match status" value="1"/>
</dbReference>
<dbReference type="AlphaFoldDB" id="A0AAN8IY72"/>
<dbReference type="SMART" id="SM00327">
    <property type="entry name" value="VWA"/>
    <property type="match status" value="1"/>
</dbReference>
<evidence type="ECO:0000313" key="4">
    <source>
        <dbReference type="EMBL" id="KAK6168930.1"/>
    </source>
</evidence>
<dbReference type="PANTHER" id="PTHR10579">
    <property type="entry name" value="CALCIUM-ACTIVATED CHLORIDE CHANNEL REGULATOR"/>
    <property type="match status" value="1"/>
</dbReference>
<dbReference type="SUPFAM" id="SSF53300">
    <property type="entry name" value="vWA-like"/>
    <property type="match status" value="1"/>
</dbReference>
<keyword evidence="1" id="KW-1133">Transmembrane helix</keyword>
<dbReference type="Proteomes" id="UP001347796">
    <property type="component" value="Unassembled WGS sequence"/>
</dbReference>
<dbReference type="PANTHER" id="PTHR10579:SF177">
    <property type="entry name" value="CALCIUM-ACTIVATED CHLORIDE CHANNEL REGULATOR 4-LIKE PROTEIN"/>
    <property type="match status" value="1"/>
</dbReference>
<dbReference type="InterPro" id="IPR051266">
    <property type="entry name" value="CLCR"/>
</dbReference>
<dbReference type="InterPro" id="IPR013642">
    <property type="entry name" value="CLCA_N"/>
</dbReference>
<organism evidence="4 5">
    <name type="scientific">Patella caerulea</name>
    <name type="common">Rayed Mediterranean limpet</name>
    <dbReference type="NCBI Taxonomy" id="87958"/>
    <lineage>
        <taxon>Eukaryota</taxon>
        <taxon>Metazoa</taxon>
        <taxon>Spiralia</taxon>
        <taxon>Lophotrochozoa</taxon>
        <taxon>Mollusca</taxon>
        <taxon>Gastropoda</taxon>
        <taxon>Patellogastropoda</taxon>
        <taxon>Patelloidea</taxon>
        <taxon>Patellidae</taxon>
        <taxon>Patella</taxon>
    </lineage>
</organism>
<sequence>MENILFLSLMLGFVLVRSTNSITRPTNIVLENNGYKNILVAIHPNVAEDPNLINNIKQMFIDASAYMYIATYYRAYFQQVTILIPATWKDDSSYQKATTQLYDNADIEFASPNPLHSAAPRPFSRSYSGCGSPGIRIHLAPDFLTDRNILKTLGPIDRVLVHEWGRFRWGVFEEYTEHGEQQFYFSPTTGKYEAVRCSMAMSGRIYRFVNGSINYCRELDPITGRYPDDCLFSPYDRGPRAEDVEASIMHKTMVKGIKYFCDDNPLTPKKMHNFEAPNKQNRLCGQRSTWSVIMDSPDFKSNNNPPRAGIDTTTTFTVVKAAKTRRLAIVLDTSGSMMDDDAVDRLRQVTADYIHTGIDTNSQVGLVAFNDKAKISHPMTTIKTHSDKVKLKDSLPTATRGATSIGSGIHKAIQLLSSNGGNSSGSEILVLTDGVETTNPRIDGVLSNLRESGAIMTVLALNQLSDENLTHAAHSTGGYVYFDNNQDQSTTLIDALFKLRQYPTWTKENRALQIMSRAGNILPGDKMTGHVSIDDDVGRHTVFTVMYSKIEPTIIITSPSGRIYNKRYPEYKADDKYNTARIEIPEIAESGLWVYNIINNKHQGTMQKISIMVTSEPVDDSREPVKINGILSSASVMGPGALMIHAEVTKGSLPVTGMTVTATVDRPFADPVSIQLLDNGAGADINKNDGVYSRYFSQYSNTGIYSVKIEVSATVGQGMVRKTLPHQKQTESLITDTDSSLTVRTRRQTSEEPLMVYISRSTTAGSFLYKNMAPSAALPYPSENIISDVLPPARITDLTVLKTSHKDQTVMLSWTAPGDDFDVDAASSYDIMMSHDVEDMVNHQNTWKYISQNDILHGNLETPKVAGMSEIFILKVPFIPGEKVALVFSVRGVDKQGNMADKSNFVTTAFGYLPDYVSKEYQPIIESVTESPDLPSPKEINAFVGIVGSLAAALFLTIIISLLLHKFGSSKSSDITKRDKSCVV</sequence>
<evidence type="ECO:0000259" key="3">
    <source>
        <dbReference type="PROSITE" id="PS50234"/>
    </source>
</evidence>
<evidence type="ECO:0000256" key="2">
    <source>
        <dbReference type="SAM" id="SignalP"/>
    </source>
</evidence>
<accession>A0AAN8IY72</accession>
<evidence type="ECO:0000313" key="5">
    <source>
        <dbReference type="Proteomes" id="UP001347796"/>
    </source>
</evidence>
<feature type="chain" id="PRO_5042953404" description="VWFA domain-containing protein" evidence="2">
    <location>
        <begin position="22"/>
        <end position="984"/>
    </location>
</feature>
<dbReference type="InterPro" id="IPR002035">
    <property type="entry name" value="VWF_A"/>
</dbReference>